<evidence type="ECO:0000256" key="3">
    <source>
        <dbReference type="ARBA" id="ARBA00022679"/>
    </source>
</evidence>
<dbReference type="Pfam" id="PF07669">
    <property type="entry name" value="Eco57I"/>
    <property type="match status" value="1"/>
</dbReference>
<dbReference type="InterPro" id="IPR029063">
    <property type="entry name" value="SAM-dependent_MTases_sf"/>
</dbReference>
<dbReference type="Gene3D" id="3.90.1570.30">
    <property type="match status" value="1"/>
</dbReference>
<evidence type="ECO:0000259" key="8">
    <source>
        <dbReference type="Pfam" id="PF04313"/>
    </source>
</evidence>
<dbReference type="Pfam" id="PF04313">
    <property type="entry name" value="HSDR_N"/>
    <property type="match status" value="1"/>
</dbReference>
<keyword evidence="3" id="KW-0808">Transferase</keyword>
<dbReference type="EMBL" id="MHIB01000037">
    <property type="protein sequence ID" value="OGY43412.1"/>
    <property type="molecule type" value="Genomic_DNA"/>
</dbReference>
<dbReference type="InterPro" id="IPR011639">
    <property type="entry name" value="MethylTrfase_TaqI-like_dom"/>
</dbReference>
<comment type="catalytic activity">
    <reaction evidence="7">
        <text>a 2'-deoxyadenosine in DNA + S-adenosyl-L-methionine = an N(6)-methyl-2'-deoxyadenosine in DNA + S-adenosyl-L-homocysteine + H(+)</text>
        <dbReference type="Rhea" id="RHEA:15197"/>
        <dbReference type="Rhea" id="RHEA-COMP:12418"/>
        <dbReference type="Rhea" id="RHEA-COMP:12419"/>
        <dbReference type="ChEBI" id="CHEBI:15378"/>
        <dbReference type="ChEBI" id="CHEBI:57856"/>
        <dbReference type="ChEBI" id="CHEBI:59789"/>
        <dbReference type="ChEBI" id="CHEBI:90615"/>
        <dbReference type="ChEBI" id="CHEBI:90616"/>
        <dbReference type="EC" id="2.1.1.72"/>
    </reaction>
</comment>
<keyword evidence="4" id="KW-0949">S-adenosyl-L-methionine</keyword>
<feature type="domain" description="Type II methyltransferase M.TaqI-like" evidence="9">
    <location>
        <begin position="423"/>
        <end position="597"/>
    </location>
</feature>
<dbReference type="InterPro" id="IPR025931">
    <property type="entry name" value="TaqI_C"/>
</dbReference>
<dbReference type="InterPro" id="IPR050953">
    <property type="entry name" value="N4_N6_ade-DNA_methylase"/>
</dbReference>
<dbReference type="GO" id="GO:0009007">
    <property type="term" value="F:site-specific DNA-methyltransferase (adenine-specific) activity"/>
    <property type="evidence" value="ECO:0007669"/>
    <property type="project" value="UniProtKB-EC"/>
</dbReference>
<evidence type="ECO:0000259" key="9">
    <source>
        <dbReference type="Pfam" id="PF07669"/>
    </source>
</evidence>
<keyword evidence="2" id="KW-0489">Methyltransferase</keyword>
<name>A0A1G1XTW9_9BACT</name>
<dbReference type="PANTHER" id="PTHR33841:SF1">
    <property type="entry name" value="DNA METHYLTRANSFERASE A"/>
    <property type="match status" value="1"/>
</dbReference>
<dbReference type="InterPro" id="IPR002052">
    <property type="entry name" value="DNA_methylase_N6_adenine_CS"/>
</dbReference>
<evidence type="ECO:0000259" key="10">
    <source>
        <dbReference type="Pfam" id="PF12950"/>
    </source>
</evidence>
<dbReference type="SUPFAM" id="SSF53335">
    <property type="entry name" value="S-adenosyl-L-methionine-dependent methyltransferases"/>
    <property type="match status" value="1"/>
</dbReference>
<keyword evidence="5" id="KW-0680">Restriction system</keyword>
<dbReference type="PANTHER" id="PTHR33841">
    <property type="entry name" value="DNA METHYLTRANSFERASE YEEA-RELATED"/>
    <property type="match status" value="1"/>
</dbReference>
<dbReference type="EC" id="2.1.1.72" evidence="1"/>
<protein>
    <recommendedName>
        <fullName evidence="1">site-specific DNA-methyltransferase (adenine-specific)</fullName>
        <ecNumber evidence="1">2.1.1.72</ecNumber>
    </recommendedName>
</protein>
<dbReference type="STRING" id="1797532.A2729_04545"/>
<dbReference type="InterPro" id="IPR007409">
    <property type="entry name" value="Restrct_endonuc_type1_HsdR_N"/>
</dbReference>
<dbReference type="GO" id="GO:0032259">
    <property type="term" value="P:methylation"/>
    <property type="evidence" value="ECO:0007669"/>
    <property type="project" value="UniProtKB-KW"/>
</dbReference>
<dbReference type="GO" id="GO:0009035">
    <property type="term" value="F:type I site-specific deoxyribonuclease activity"/>
    <property type="evidence" value="ECO:0007669"/>
    <property type="project" value="UniProtKB-EC"/>
</dbReference>
<evidence type="ECO:0000313" key="11">
    <source>
        <dbReference type="EMBL" id="OGY43412.1"/>
    </source>
</evidence>
<dbReference type="AlphaFoldDB" id="A0A1G1XTW9"/>
<dbReference type="PRINTS" id="PR00507">
    <property type="entry name" value="N12N6MTFRASE"/>
</dbReference>
<organism evidence="11 12">
    <name type="scientific">Candidatus Buchananbacteria bacterium RIFCSPHIGHO2_01_FULL_39_14</name>
    <dbReference type="NCBI Taxonomy" id="1797532"/>
    <lineage>
        <taxon>Bacteria</taxon>
        <taxon>Candidatus Buchananiibacteriota</taxon>
    </lineage>
</organism>
<evidence type="ECO:0000313" key="12">
    <source>
        <dbReference type="Proteomes" id="UP000178930"/>
    </source>
</evidence>
<dbReference type="Gene3D" id="3.40.50.150">
    <property type="entry name" value="Vaccinia Virus protein VP39"/>
    <property type="match status" value="1"/>
</dbReference>
<dbReference type="GO" id="GO:0009307">
    <property type="term" value="P:DNA restriction-modification system"/>
    <property type="evidence" value="ECO:0007669"/>
    <property type="project" value="UniProtKB-KW"/>
</dbReference>
<evidence type="ECO:0000256" key="2">
    <source>
        <dbReference type="ARBA" id="ARBA00022603"/>
    </source>
</evidence>
<dbReference type="Proteomes" id="UP000178930">
    <property type="component" value="Unassembled WGS sequence"/>
</dbReference>
<evidence type="ECO:0000256" key="7">
    <source>
        <dbReference type="ARBA" id="ARBA00047942"/>
    </source>
</evidence>
<dbReference type="Pfam" id="PF12950">
    <property type="entry name" value="TaqI_C"/>
    <property type="match status" value="1"/>
</dbReference>
<sequence length="911" mass="106387">MNKEESKKQIKRLVEKYQNFTPSQKRECNESMICKDFVLPLFQALGWDVYNNFGHEVASEAQISGKRADYAFYVNDVIKFFVEAKKPSVDLREEKLAEQAVFYAWHKSVPWAILTNFEVIKVFNAEWDEPDVERSLIFEINYKDFLQDEKLWWLSKESMEKGELDQYAQENFKKPKREPVDKQLANDLVRWRTALFSDLSQWNRDKNLGEKNIAKAVQQLLDRFIFIRTTEDRKIEGERLRELVRNWEEEKKTINLGDELKKLFQHYNDGYDSRLFELSVCDKLEYEDSLFADVIKQLYKNKKGIRYDFASINADVLGSIYEQYLGQIQESEKNKSKRKSQGIYYTPRYIVDYIVKNTLGELLKGKSGFEASKIKILDPACGSGSFLIKAFEVIDNHIQRENNQINAQKFTNYARKVAILTANIYGVDLDEEAVEIAQLNLLLKVLEQREKLPNLGHNIENGNSLISGEPKELEKYFGKGWKAKKPFNWEEKFSGVFKQGGFDVIIGNPPYIDSEEMVKNDKNFRIYCTEFYEGAKGNWDIFCIFVEKALNLLRVGGYLGMIIPNKILSADYADSVRKMIEEYSVVSINDYSGIKVFGASVYPIVLIIQKLKPIQDHKIIVNSYTIDKEVIKIEDSKKISQTMLKEYKNSWSPIFNYSENENFIDRITKSSQRLKEICDIHGAATVNEAYELKKIVKNLKDEDKDEYFKFINTGTIDRYTSLWDHQKTQYIKASYLRPVVIKKKLRELLPNRYLDSTKSKLIVAGMTKKMECFFDERGEYLAGKSTTIIENNKLDLKFILALLNSKLLTFIFKNIFKSLSLQGGYLRIGAPQIKELPVIMANKNEMSVIIKLTDKIFILNKKFQTIDPILYKEEYEEKKKEIEKTDREIDQKVYELYGLMAEEIKIVEGKK</sequence>
<feature type="domain" description="Restriction endonuclease type I HsdR N-terminal" evidence="8">
    <location>
        <begin position="57"/>
        <end position="129"/>
    </location>
</feature>
<accession>A0A1G1XTW9</accession>
<dbReference type="GO" id="GO:0005524">
    <property type="term" value="F:ATP binding"/>
    <property type="evidence" value="ECO:0007669"/>
    <property type="project" value="UniProtKB-KW"/>
</dbReference>
<comment type="caution">
    <text evidence="11">The sequence shown here is derived from an EMBL/GenBank/DDBJ whole genome shotgun (WGS) entry which is preliminary data.</text>
</comment>
<dbReference type="GO" id="GO:0003677">
    <property type="term" value="F:DNA binding"/>
    <property type="evidence" value="ECO:0007669"/>
    <property type="project" value="UniProtKB-KW"/>
</dbReference>
<evidence type="ECO:0000256" key="4">
    <source>
        <dbReference type="ARBA" id="ARBA00022691"/>
    </source>
</evidence>
<proteinExistence type="predicted"/>
<evidence type="ECO:0000256" key="5">
    <source>
        <dbReference type="ARBA" id="ARBA00022747"/>
    </source>
</evidence>
<keyword evidence="6" id="KW-0238">DNA-binding</keyword>
<gene>
    <name evidence="11" type="ORF">A2729_04545</name>
</gene>
<evidence type="ECO:0000256" key="1">
    <source>
        <dbReference type="ARBA" id="ARBA00011900"/>
    </source>
</evidence>
<evidence type="ECO:0000256" key="6">
    <source>
        <dbReference type="ARBA" id="ARBA00023125"/>
    </source>
</evidence>
<reference evidence="11 12" key="1">
    <citation type="journal article" date="2016" name="Nat. Commun.">
        <title>Thousands of microbial genomes shed light on interconnected biogeochemical processes in an aquifer system.</title>
        <authorList>
            <person name="Anantharaman K."/>
            <person name="Brown C.T."/>
            <person name="Hug L.A."/>
            <person name="Sharon I."/>
            <person name="Castelle C.J."/>
            <person name="Probst A.J."/>
            <person name="Thomas B.C."/>
            <person name="Singh A."/>
            <person name="Wilkins M.J."/>
            <person name="Karaoz U."/>
            <person name="Brodie E.L."/>
            <person name="Williams K.H."/>
            <person name="Hubbard S.S."/>
            <person name="Banfield J.F."/>
        </authorList>
    </citation>
    <scope>NUCLEOTIDE SEQUENCE [LARGE SCALE GENOMIC DNA]</scope>
</reference>
<feature type="domain" description="TaqI-like C-terminal specificity" evidence="10">
    <location>
        <begin position="741"/>
        <end position="838"/>
    </location>
</feature>
<dbReference type="PROSITE" id="PS00092">
    <property type="entry name" value="N6_MTASE"/>
    <property type="match status" value="1"/>
</dbReference>